<gene>
    <name evidence="1" type="primary">orf182</name>
</gene>
<protein>
    <submittedName>
        <fullName evidence="1">Uncharacterized protein</fullName>
    </submittedName>
</protein>
<organism evidence="1">
    <name type="scientific">Curvularia trifolii</name>
    <dbReference type="NCBI Taxonomy" id="112171"/>
    <lineage>
        <taxon>Eukaryota</taxon>
        <taxon>Fungi</taxon>
        <taxon>Dikarya</taxon>
        <taxon>Ascomycota</taxon>
        <taxon>Pezizomycotina</taxon>
        <taxon>Dothideomycetes</taxon>
        <taxon>Pleosporomycetidae</taxon>
        <taxon>Pleosporales</taxon>
        <taxon>Pleosporineae</taxon>
        <taxon>Pleosporaceae</taxon>
        <taxon>Curvularia</taxon>
    </lineage>
</organism>
<dbReference type="AlphaFoldDB" id="A0A290R038"/>
<sequence length="182" mass="21541">MVGLIFTQHCWYYVGSLCPIGASGSDNKETHIKKNMKRQNNLYTLNGRFLSSSLQRNPLFASITNVRFLSTNLQNNPFFAPIPHEYIRDKQKVLNVYFNINEMDQFLLFCTRIKSSIDWNTNYTVYIKVRYHIDSYFMGGNPFGFIYDSDNSLKDLYDAFRYKLEVYFKDYNLFPCGESRRD</sequence>
<reference evidence="1" key="1">
    <citation type="submission" date="2017-04" db="EMBL/GenBank/DDBJ databases">
        <authorList>
            <person name="Afonso C.L."/>
            <person name="Miller P.J."/>
            <person name="Scott M.A."/>
            <person name="Spackman E."/>
            <person name="Goraichik I."/>
            <person name="Dimitrov K.M."/>
            <person name="Suarez D.L."/>
            <person name="Swayne D.E."/>
        </authorList>
    </citation>
    <scope>NUCLEOTIDE SEQUENCE</scope>
</reference>
<proteinExistence type="predicted"/>
<name>A0A290R038_9PLEO</name>
<dbReference type="EMBL" id="KY986975">
    <property type="protein sequence ID" value="ATC70090.1"/>
    <property type="molecule type" value="Genomic_DNA"/>
</dbReference>
<geneLocation type="mitochondrion" evidence="1"/>
<keyword evidence="1" id="KW-0496">Mitochondrion</keyword>
<accession>A0A290R038</accession>
<evidence type="ECO:0000313" key="1">
    <source>
        <dbReference type="EMBL" id="ATC70090.1"/>
    </source>
</evidence>